<accession>A0AAX4JQG3</accession>
<dbReference type="PROSITE" id="PS51186">
    <property type="entry name" value="GNAT"/>
    <property type="match status" value="1"/>
</dbReference>
<dbReference type="EMBL" id="CP144099">
    <property type="protein sequence ID" value="WWC86713.1"/>
    <property type="molecule type" value="Genomic_DNA"/>
</dbReference>
<dbReference type="GO" id="GO:0016747">
    <property type="term" value="F:acyltransferase activity, transferring groups other than amino-acyl groups"/>
    <property type="evidence" value="ECO:0007669"/>
    <property type="project" value="InterPro"/>
</dbReference>
<organism evidence="2 3">
    <name type="scientific">Kwoniella dendrophila CBS 6074</name>
    <dbReference type="NCBI Taxonomy" id="1295534"/>
    <lineage>
        <taxon>Eukaryota</taxon>
        <taxon>Fungi</taxon>
        <taxon>Dikarya</taxon>
        <taxon>Basidiomycota</taxon>
        <taxon>Agaricomycotina</taxon>
        <taxon>Tremellomycetes</taxon>
        <taxon>Tremellales</taxon>
        <taxon>Cryptococcaceae</taxon>
        <taxon>Kwoniella</taxon>
    </lineage>
</organism>
<evidence type="ECO:0000313" key="2">
    <source>
        <dbReference type="EMBL" id="WWC86713.1"/>
    </source>
</evidence>
<evidence type="ECO:0000313" key="3">
    <source>
        <dbReference type="Proteomes" id="UP001355207"/>
    </source>
</evidence>
<dbReference type="InterPro" id="IPR000182">
    <property type="entry name" value="GNAT_dom"/>
</dbReference>
<keyword evidence="3" id="KW-1185">Reference proteome</keyword>
<dbReference type="Gene3D" id="3.40.630.30">
    <property type="match status" value="1"/>
</dbReference>
<sequence>MSSEGTIRKLEKPTVEEREEILDFLSRNLMDIPLFERQYGESKVAQRAYFLSVLGSEYDPEQDNSDSPRICNVWTYRNTGNGDKVSQSVLAHAECKEMSEYMVAIFDVQPYIKDLWSSLSNKTSEWIKNVPNEAFKQVERELPDHLQVSAADSIKLLATASSARRKGYGKQLMSKVIESKDWESDNLTVLTSTEEGVKFYKSCGFTVAKQVPITISEGKTATITSLYIDDDKKRTFQSANEL</sequence>
<proteinExistence type="predicted"/>
<feature type="domain" description="N-acetyltransferase" evidence="1">
    <location>
        <begin position="93"/>
        <end position="229"/>
    </location>
</feature>
<dbReference type="GeneID" id="91092263"/>
<name>A0AAX4JQG3_9TREE</name>
<reference evidence="2 3" key="1">
    <citation type="submission" date="2024-01" db="EMBL/GenBank/DDBJ databases">
        <title>Comparative genomics of Cryptococcus and Kwoniella reveals pathogenesis evolution and contrasting modes of karyotype evolution via chromosome fusion or intercentromeric recombination.</title>
        <authorList>
            <person name="Coelho M.A."/>
            <person name="David-Palma M."/>
            <person name="Shea T."/>
            <person name="Bowers K."/>
            <person name="McGinley-Smith S."/>
            <person name="Mohammad A.W."/>
            <person name="Gnirke A."/>
            <person name="Yurkov A.M."/>
            <person name="Nowrousian M."/>
            <person name="Sun S."/>
            <person name="Cuomo C.A."/>
            <person name="Heitman J."/>
        </authorList>
    </citation>
    <scope>NUCLEOTIDE SEQUENCE [LARGE SCALE GENOMIC DNA]</scope>
    <source>
        <strain evidence="2 3">CBS 6074</strain>
    </source>
</reference>
<dbReference type="CDD" id="cd04301">
    <property type="entry name" value="NAT_SF"/>
    <property type="match status" value="1"/>
</dbReference>
<protein>
    <recommendedName>
        <fullName evidence="1">N-acetyltransferase domain-containing protein</fullName>
    </recommendedName>
</protein>
<dbReference type="SUPFAM" id="SSF55729">
    <property type="entry name" value="Acyl-CoA N-acyltransferases (Nat)"/>
    <property type="match status" value="1"/>
</dbReference>
<dbReference type="RefSeq" id="XP_066073476.1">
    <property type="nucleotide sequence ID" value="XM_066217379.1"/>
</dbReference>
<dbReference type="AlphaFoldDB" id="A0AAX4JQG3"/>
<dbReference type="InterPro" id="IPR016181">
    <property type="entry name" value="Acyl_CoA_acyltransferase"/>
</dbReference>
<gene>
    <name evidence="2" type="ORF">L201_001591</name>
</gene>
<dbReference type="Proteomes" id="UP001355207">
    <property type="component" value="Chromosome 2"/>
</dbReference>
<dbReference type="Pfam" id="PF13508">
    <property type="entry name" value="Acetyltransf_7"/>
    <property type="match status" value="1"/>
</dbReference>
<evidence type="ECO:0000259" key="1">
    <source>
        <dbReference type="PROSITE" id="PS51186"/>
    </source>
</evidence>